<dbReference type="Pfam" id="PF04811">
    <property type="entry name" value="Sec23_trunk"/>
    <property type="match status" value="1"/>
</dbReference>
<dbReference type="InterPro" id="IPR046450">
    <property type="entry name" value="PA_dom_sf"/>
</dbReference>
<dbReference type="GO" id="GO:0090110">
    <property type="term" value="P:COPII-coated vesicle cargo loading"/>
    <property type="evidence" value="ECO:0007669"/>
    <property type="project" value="TreeGrafter"/>
</dbReference>
<dbReference type="InterPro" id="IPR036180">
    <property type="entry name" value="Gelsolin-like_dom_sf"/>
</dbReference>
<evidence type="ECO:0000259" key="18">
    <source>
        <dbReference type="Pfam" id="PF08033"/>
    </source>
</evidence>
<gene>
    <name evidence="19" type="ORF">P5673_024842</name>
</gene>
<accession>A0AAD9Q320</accession>
<dbReference type="FunFam" id="2.30.30.380:FF:000001">
    <property type="entry name" value="Protein transport protein SEC23"/>
    <property type="match status" value="1"/>
</dbReference>
<dbReference type="Gene3D" id="3.50.30.30">
    <property type="match status" value="1"/>
</dbReference>
<evidence type="ECO:0000256" key="11">
    <source>
        <dbReference type="ARBA" id="ARBA00023329"/>
    </source>
</evidence>
<dbReference type="InterPro" id="IPR012990">
    <property type="entry name" value="Beta-sandwich_Sec23_24"/>
</dbReference>
<sequence length="1420" mass="159829">MELANSSTRDVTIDFISVKGGPREDFSVEDEYIYDDYDSEPLLSSQSDLELSRHYQGRKYLFLRQDEADASTIIPFRWRFRRFALKGFIGLLLCGFGGLLGYFVTVKYVHSCIGETHFATNDLLNFPHEDYVIQISSKDIGEFLRNRNEFYFHGLNYSCTYAQKLMKEWNSSGLDTELKRYDVLLSYPTRPSKLLLVNQTARRVLYSSRLNTIHSWQVLDGLAYNTPPFSFYSSSGVSSGKLLYVNYGRENDFRYLRKENISCEGKILILRYGKIHEREKVANAQKWRAAGILLYLDPADNSTQQQFLTTSIWYPRVESSWVNGGNPFTTDLLVTAGTFMDDITLAQIPVQPIPRNEAVTLLSLLKNTAAPNQWKGGLGFKYCVEMAPHDSRNVSLNVSLARVKTPICNVVGTIKGEIESDRYVLLGSPHRFGAAVALKEVARVLMAFKKTKGWSPRRTIKICSWGAGNIGAVEWIEEYRRILESRAIAYLTIDTTKQDVPFGVFSHALLRNTALKAVKERMLQQFAEKQSSLSGNIMSSCSPFVYGIGVPCVSLLHSLHNATSIHNTTDLVEPQVALVKALLQMTFDITDSLLIPFNVDQYANALHTWTEGLVAFYNGTLRKQNITLESFLKAAKEFQVAAKRFQDYLEAMNKENILLVRMINDRLIQLERAFIIEELSSSHVAIRRHVVLSPILVYVMSNFKFAGITNSIHRAQDGMTEREWDEVVPVGCMFTPLKERPELPPICYDPVLCTRNTCRAVLNPFCQVDYRSKVWHCNFCFQRNAYAGITEQHQPAELIPQFSTIEYTLQRGGGSGPLIFLIVLDTCMDDEDFQAVKESLQMSLSLMPPNALVGLITFGKMVHVHELGCEGCSKSYVFRGTKELNAKQIQEMLGLGGSGRGQQPQMRGGPVPPQQQQPGGDSFNRFLQPVHKCDMSLTDLLGELQRDPWPVATGKRPLRSTGAALSIAVGLLECTYPNTGGRIMLFMGGPATQGPGMVVDNELKNPMRSHHDLEKDNARHVRKAIKHYEALSRRAAENGHVVDIFACQLDQTGLHEIKSFPNVTGGHMVMGDSFNTALFKQTFQRVFSKDMRGEFKMAFGATLEVKASAIGPCISMDRKGPNVSETEIGVGGTCAWKVCGLDQQTAFAVFFEIVNQPKLAFSTAQQHTAPVPQGGRGCIQFITQYQHSSGQRRVRVTTCARNWVDSTNIQHITMSFDQEAAAVMMSRIAVFRAEGDDGPDVLRWLDRMLIRLCQKFGEYHKDDPGSFRLAENFSLYPQFMFHLRRSQFLQVFNNSPDETAYYRSPVLLDSSSILPDRILLLDTFFQILIYHGETIAQWKKAGYHNDAQYESFRSLLQGPVDDAGEILQARFLLSKVNPSQTHNNMFAWGQDAGGAPVLTDDVSLQVFMEHLKKLAVSNTS</sequence>
<evidence type="ECO:0000256" key="12">
    <source>
        <dbReference type="SAM" id="MobiDB-lite"/>
    </source>
</evidence>
<dbReference type="SUPFAM" id="SSF81995">
    <property type="entry name" value="beta-sandwich domain of Sec23/24"/>
    <property type="match status" value="1"/>
</dbReference>
<dbReference type="Gene3D" id="2.60.40.1670">
    <property type="entry name" value="beta-sandwich domain of Sec23/24"/>
    <property type="match status" value="1"/>
</dbReference>
<dbReference type="Pfam" id="PF04253">
    <property type="entry name" value="TFR_dimer"/>
    <property type="match status" value="1"/>
</dbReference>
<dbReference type="FunFam" id="3.40.50.410:FF:000008">
    <property type="entry name" value="Protein transport protein SEC23"/>
    <property type="match status" value="1"/>
</dbReference>
<comment type="caution">
    <text evidence="19">The sequence shown here is derived from an EMBL/GenBank/DDBJ whole genome shotgun (WGS) entry which is preliminary data.</text>
</comment>
<evidence type="ECO:0000256" key="2">
    <source>
        <dbReference type="ARBA" id="ARBA00004397"/>
    </source>
</evidence>
<evidence type="ECO:0000256" key="7">
    <source>
        <dbReference type="ARBA" id="ARBA00022833"/>
    </source>
</evidence>
<evidence type="ECO:0000259" key="16">
    <source>
        <dbReference type="Pfam" id="PF04811"/>
    </source>
</evidence>
<evidence type="ECO:0000256" key="8">
    <source>
        <dbReference type="ARBA" id="ARBA00022892"/>
    </source>
</evidence>
<dbReference type="InterPro" id="IPR007365">
    <property type="entry name" value="TFR-like_dimer_dom"/>
</dbReference>
<dbReference type="GO" id="GO:0006886">
    <property type="term" value="P:intracellular protein transport"/>
    <property type="evidence" value="ECO:0007669"/>
    <property type="project" value="InterPro"/>
</dbReference>
<keyword evidence="5" id="KW-0479">Metal-binding</keyword>
<dbReference type="Gene3D" id="2.30.30.380">
    <property type="entry name" value="Zn-finger domain of Sec23/24"/>
    <property type="match status" value="1"/>
</dbReference>
<dbReference type="Pfam" id="PF08033">
    <property type="entry name" value="Sec23_BS"/>
    <property type="match status" value="1"/>
</dbReference>
<keyword evidence="10 13" id="KW-0472">Membrane</keyword>
<dbReference type="EMBL" id="JARQWQ010000074">
    <property type="protein sequence ID" value="KAK2553852.1"/>
    <property type="molecule type" value="Genomic_DNA"/>
</dbReference>
<keyword evidence="11" id="KW-0968">Cytoplasmic vesicle</keyword>
<feature type="domain" description="Sec23/Sec24 beta-sandwich" evidence="18">
    <location>
        <begin position="1108"/>
        <end position="1204"/>
    </location>
</feature>
<dbReference type="InterPro" id="IPR036175">
    <property type="entry name" value="Sec23/24_helical_dom_sf"/>
</dbReference>
<evidence type="ECO:0000259" key="14">
    <source>
        <dbReference type="Pfam" id="PF04253"/>
    </source>
</evidence>
<name>A0AAD9Q320_ACRCE</name>
<dbReference type="SUPFAM" id="SSF52025">
    <property type="entry name" value="PA domain"/>
    <property type="match status" value="1"/>
</dbReference>
<comment type="subcellular location">
    <subcellularLocation>
        <location evidence="1">Cytoplasmic vesicle</location>
        <location evidence="1">COPII-coated vesicle membrane</location>
        <topology evidence="1">Peripheral membrane protein</topology>
        <orientation evidence="1">Cytoplasmic side</orientation>
    </subcellularLocation>
    <subcellularLocation>
        <location evidence="2">Endoplasmic reticulum membrane</location>
        <topology evidence="2">Peripheral membrane protein</topology>
        <orientation evidence="2">Cytoplasmic side</orientation>
    </subcellularLocation>
</comment>
<evidence type="ECO:0000256" key="3">
    <source>
        <dbReference type="ARBA" id="ARBA00009210"/>
    </source>
</evidence>
<feature type="domain" description="Zinc finger Sec23/Sec24-type" evidence="15">
    <location>
        <begin position="750"/>
        <end position="785"/>
    </location>
</feature>
<comment type="similarity">
    <text evidence="3">Belongs to the SEC23/SEC24 family. SEC23 subfamily.</text>
</comment>
<dbReference type="InterPro" id="IPR036465">
    <property type="entry name" value="vWFA_dom_sf"/>
</dbReference>
<proteinExistence type="inferred from homology"/>
<keyword evidence="13" id="KW-1133">Transmembrane helix</keyword>
<evidence type="ECO:0000256" key="6">
    <source>
        <dbReference type="ARBA" id="ARBA00022824"/>
    </source>
</evidence>
<evidence type="ECO:0000259" key="15">
    <source>
        <dbReference type="Pfam" id="PF04810"/>
    </source>
</evidence>
<reference evidence="19" key="1">
    <citation type="journal article" date="2023" name="G3 (Bethesda)">
        <title>Whole genome assembly and annotation of the endangered Caribbean coral Acropora cervicornis.</title>
        <authorList>
            <person name="Selwyn J.D."/>
            <person name="Vollmer S.V."/>
        </authorList>
    </citation>
    <scope>NUCLEOTIDE SEQUENCE</scope>
    <source>
        <strain evidence="19">K2</strain>
    </source>
</reference>
<feature type="transmembrane region" description="Helical" evidence="13">
    <location>
        <begin position="83"/>
        <end position="104"/>
    </location>
</feature>
<evidence type="ECO:0000256" key="5">
    <source>
        <dbReference type="ARBA" id="ARBA00022723"/>
    </source>
</evidence>
<keyword evidence="6" id="KW-0256">Endoplasmic reticulum</keyword>
<evidence type="ECO:0000256" key="1">
    <source>
        <dbReference type="ARBA" id="ARBA00004299"/>
    </source>
</evidence>
<dbReference type="Gene3D" id="3.40.50.410">
    <property type="entry name" value="von Willebrand factor, type A domain"/>
    <property type="match status" value="1"/>
</dbReference>
<dbReference type="InterPro" id="IPR006895">
    <property type="entry name" value="Znf_Sec23_Sec24"/>
</dbReference>
<dbReference type="SUPFAM" id="SSF81811">
    <property type="entry name" value="Helical domain of Sec23/24"/>
    <property type="match status" value="1"/>
</dbReference>
<dbReference type="GO" id="GO:0030127">
    <property type="term" value="C:COPII vesicle coat"/>
    <property type="evidence" value="ECO:0007669"/>
    <property type="project" value="InterPro"/>
</dbReference>
<dbReference type="InterPro" id="IPR006896">
    <property type="entry name" value="Sec23/24_trunk_dom"/>
</dbReference>
<dbReference type="SUPFAM" id="SSF82919">
    <property type="entry name" value="Zn-finger domain of Sec23/24"/>
    <property type="match status" value="1"/>
</dbReference>
<dbReference type="GO" id="GO:0008270">
    <property type="term" value="F:zinc ion binding"/>
    <property type="evidence" value="ECO:0007669"/>
    <property type="project" value="InterPro"/>
</dbReference>
<evidence type="ECO:0000313" key="20">
    <source>
        <dbReference type="Proteomes" id="UP001249851"/>
    </source>
</evidence>
<dbReference type="InterPro" id="IPR036757">
    <property type="entry name" value="TFR-like_dimer_dom_sf"/>
</dbReference>
<reference evidence="19" key="2">
    <citation type="journal article" date="2023" name="Science">
        <title>Genomic signatures of disease resistance in endangered staghorn corals.</title>
        <authorList>
            <person name="Vollmer S.V."/>
            <person name="Selwyn J.D."/>
            <person name="Despard B.A."/>
            <person name="Roesel C.L."/>
        </authorList>
    </citation>
    <scope>NUCLEOTIDE SEQUENCE</scope>
    <source>
        <strain evidence="19">K2</strain>
    </source>
</reference>
<keyword evidence="13" id="KW-0812">Transmembrane</keyword>
<dbReference type="GO" id="GO:0005096">
    <property type="term" value="F:GTPase activator activity"/>
    <property type="evidence" value="ECO:0007669"/>
    <property type="project" value="TreeGrafter"/>
</dbReference>
<dbReference type="GO" id="GO:0005789">
    <property type="term" value="C:endoplasmic reticulum membrane"/>
    <property type="evidence" value="ECO:0007669"/>
    <property type="project" value="UniProtKB-SubCell"/>
</dbReference>
<feature type="region of interest" description="Disordered" evidence="12">
    <location>
        <begin position="894"/>
        <end position="923"/>
    </location>
</feature>
<dbReference type="CDD" id="cd01478">
    <property type="entry name" value="Sec23-like"/>
    <property type="match status" value="1"/>
</dbReference>
<dbReference type="Gene3D" id="1.20.120.730">
    <property type="entry name" value="Sec23/Sec24 helical domain"/>
    <property type="match status" value="2"/>
</dbReference>
<dbReference type="PANTHER" id="PTHR11141">
    <property type="entry name" value="PROTEIN TRANSPORT PROTEIN SEC23"/>
    <property type="match status" value="1"/>
</dbReference>
<dbReference type="InterPro" id="IPR006900">
    <property type="entry name" value="Sec23/24_helical_dom"/>
</dbReference>
<organism evidence="19 20">
    <name type="scientific">Acropora cervicornis</name>
    <name type="common">Staghorn coral</name>
    <dbReference type="NCBI Taxonomy" id="6130"/>
    <lineage>
        <taxon>Eukaryota</taxon>
        <taxon>Metazoa</taxon>
        <taxon>Cnidaria</taxon>
        <taxon>Anthozoa</taxon>
        <taxon>Hexacorallia</taxon>
        <taxon>Scleractinia</taxon>
        <taxon>Astrocoeniina</taxon>
        <taxon>Acroporidae</taxon>
        <taxon>Acropora</taxon>
    </lineage>
</organism>
<dbReference type="InterPro" id="IPR036174">
    <property type="entry name" value="Znf_Sec23_Sec24_sf"/>
</dbReference>
<dbReference type="GO" id="GO:0070971">
    <property type="term" value="C:endoplasmic reticulum exit site"/>
    <property type="evidence" value="ECO:0007669"/>
    <property type="project" value="TreeGrafter"/>
</dbReference>
<protein>
    <submittedName>
        <fullName evidence="19">Protein transport protein Sec23A</fullName>
    </submittedName>
</protein>
<evidence type="ECO:0000256" key="13">
    <source>
        <dbReference type="SAM" id="Phobius"/>
    </source>
</evidence>
<dbReference type="SUPFAM" id="SSF53300">
    <property type="entry name" value="vWA-like"/>
    <property type="match status" value="1"/>
</dbReference>
<dbReference type="SUPFAM" id="SSF47672">
    <property type="entry name" value="Transferrin receptor-like dimerisation domain"/>
    <property type="match status" value="1"/>
</dbReference>
<evidence type="ECO:0000256" key="4">
    <source>
        <dbReference type="ARBA" id="ARBA00022448"/>
    </source>
</evidence>
<keyword evidence="4" id="KW-0813">Transport</keyword>
<dbReference type="Pfam" id="PF04815">
    <property type="entry name" value="Sec23_helical"/>
    <property type="match status" value="1"/>
</dbReference>
<evidence type="ECO:0000256" key="9">
    <source>
        <dbReference type="ARBA" id="ARBA00022927"/>
    </source>
</evidence>
<dbReference type="Proteomes" id="UP001249851">
    <property type="component" value="Unassembled WGS sequence"/>
</dbReference>
<dbReference type="Pfam" id="PF04810">
    <property type="entry name" value="zf-Sec23_Sec24"/>
    <property type="match status" value="1"/>
</dbReference>
<keyword evidence="8" id="KW-0931">ER-Golgi transport</keyword>
<keyword evidence="9" id="KW-0653">Protein transport</keyword>
<feature type="domain" description="Sec23/Sec24 trunk" evidence="16">
    <location>
        <begin position="817"/>
        <end position="1087"/>
    </location>
</feature>
<evidence type="ECO:0000256" key="10">
    <source>
        <dbReference type="ARBA" id="ARBA00023136"/>
    </source>
</evidence>
<evidence type="ECO:0000313" key="19">
    <source>
        <dbReference type="EMBL" id="KAK2553852.1"/>
    </source>
</evidence>
<keyword evidence="20" id="KW-1185">Reference proteome</keyword>
<dbReference type="PANTHER" id="PTHR11141:SF0">
    <property type="entry name" value="PROTEIN TRANSPORT PROTEIN SEC23"/>
    <property type="match status" value="1"/>
</dbReference>
<evidence type="ECO:0000259" key="17">
    <source>
        <dbReference type="Pfam" id="PF04815"/>
    </source>
</evidence>
<dbReference type="SUPFAM" id="SSF82754">
    <property type="entry name" value="C-terminal, gelsolin-like domain of Sec23/24"/>
    <property type="match status" value="1"/>
</dbReference>
<feature type="domain" description="Sec23/Sec24 helical" evidence="17">
    <location>
        <begin position="1217"/>
        <end position="1304"/>
    </location>
</feature>
<feature type="domain" description="Transferrin receptor-like dimerisation" evidence="14">
    <location>
        <begin position="627"/>
        <end position="726"/>
    </location>
</feature>
<dbReference type="Gene3D" id="3.40.630.10">
    <property type="entry name" value="Zn peptidases"/>
    <property type="match status" value="1"/>
</dbReference>
<keyword evidence="7" id="KW-0862">Zinc</keyword>
<dbReference type="InterPro" id="IPR037364">
    <property type="entry name" value="Sec23"/>
</dbReference>
<dbReference type="SUPFAM" id="SSF53187">
    <property type="entry name" value="Zn-dependent exopeptidases"/>
    <property type="match status" value="1"/>
</dbReference>